<proteinExistence type="predicted"/>
<dbReference type="RefSeq" id="WP_210759988.1">
    <property type="nucleotide sequence ID" value="NZ_CP060139.1"/>
</dbReference>
<dbReference type="Gene3D" id="3.10.450.50">
    <property type="match status" value="1"/>
</dbReference>
<dbReference type="InterPro" id="IPR032710">
    <property type="entry name" value="NTF2-like_dom_sf"/>
</dbReference>
<evidence type="ECO:0000313" key="2">
    <source>
        <dbReference type="Proteomes" id="UP000516305"/>
    </source>
</evidence>
<organism evidence="1 2">
    <name type="scientific">Croceimicrobium hydrocarbonivorans</name>
    <dbReference type="NCBI Taxonomy" id="2761580"/>
    <lineage>
        <taxon>Bacteria</taxon>
        <taxon>Pseudomonadati</taxon>
        <taxon>Bacteroidota</taxon>
        <taxon>Flavobacteriia</taxon>
        <taxon>Flavobacteriales</taxon>
        <taxon>Owenweeksiaceae</taxon>
        <taxon>Croceimicrobium</taxon>
    </lineage>
</organism>
<accession>A0A7H0VIB2</accession>
<name>A0A7H0VIB2_9FLAO</name>
<dbReference type="KEGG" id="chyd:H4K34_06365"/>
<dbReference type="EMBL" id="CP060139">
    <property type="protein sequence ID" value="QNR25460.1"/>
    <property type="molecule type" value="Genomic_DNA"/>
</dbReference>
<protein>
    <submittedName>
        <fullName evidence="1">Nuclear transport factor 2 family protein</fullName>
    </submittedName>
</protein>
<evidence type="ECO:0000313" key="1">
    <source>
        <dbReference type="EMBL" id="QNR25460.1"/>
    </source>
</evidence>
<dbReference type="AlphaFoldDB" id="A0A7H0VIB2"/>
<sequence length="126" mass="14204">MKVTCQVDCGNSPKREFLKELSQLFAAYEIDLAMSYMDEDIHWTLVGDQAINGKENFAAALREHSDNKVKELILHSIITHGKEAAVYGEMLMENAKHFVFADIYTFKSAKGNKVKSIVSFVQLKSS</sequence>
<reference evidence="1 2" key="1">
    <citation type="submission" date="2020-08" db="EMBL/GenBank/DDBJ databases">
        <title>Croceimicrobium hydrocarbonivorans gen. nov., sp. nov., a novel marine bacterium isolated from a bacterial consortium that degrades polyethylene terephthalate.</title>
        <authorList>
            <person name="Liu R."/>
        </authorList>
    </citation>
    <scope>NUCLEOTIDE SEQUENCE [LARGE SCALE GENOMIC DNA]</scope>
    <source>
        <strain evidence="1 2">A20-9</strain>
    </source>
</reference>
<gene>
    <name evidence="1" type="ORF">H4K34_06365</name>
</gene>
<keyword evidence="2" id="KW-1185">Reference proteome</keyword>
<dbReference type="SUPFAM" id="SSF54427">
    <property type="entry name" value="NTF2-like"/>
    <property type="match status" value="1"/>
</dbReference>
<dbReference type="Proteomes" id="UP000516305">
    <property type="component" value="Chromosome"/>
</dbReference>